<keyword evidence="15" id="KW-1185">Reference proteome</keyword>
<keyword evidence="3 12" id="KW-0813">Transport</keyword>
<dbReference type="GO" id="GO:0005886">
    <property type="term" value="C:plasma membrane"/>
    <property type="evidence" value="ECO:0007669"/>
    <property type="project" value="UniProtKB-SubCell"/>
</dbReference>
<feature type="region of interest" description="Disordered" evidence="13">
    <location>
        <begin position="432"/>
        <end position="455"/>
    </location>
</feature>
<evidence type="ECO:0000256" key="7">
    <source>
        <dbReference type="ARBA" id="ARBA00022949"/>
    </source>
</evidence>
<evidence type="ECO:0000256" key="3">
    <source>
        <dbReference type="ARBA" id="ARBA00022448"/>
    </source>
</evidence>
<evidence type="ECO:0000256" key="8">
    <source>
        <dbReference type="ARBA" id="ARBA00022989"/>
    </source>
</evidence>
<protein>
    <recommendedName>
        <fullName evidence="12">Innexin</fullName>
    </recommendedName>
</protein>
<keyword evidence="6" id="KW-0303">Gap junction</keyword>
<feature type="compositionally biased region" description="Low complexity" evidence="13">
    <location>
        <begin position="435"/>
        <end position="445"/>
    </location>
</feature>
<proteinExistence type="inferred from homology"/>
<dbReference type="EMBL" id="JYDO01000056">
    <property type="protein sequence ID" value="KRZ74006.1"/>
    <property type="molecule type" value="Genomic_DNA"/>
</dbReference>
<keyword evidence="10 12" id="KW-0472">Membrane</keyword>
<dbReference type="PROSITE" id="PS51013">
    <property type="entry name" value="PANNEXIN"/>
    <property type="match status" value="2"/>
</dbReference>
<keyword evidence="11 12" id="KW-0407">Ion channel</keyword>
<evidence type="ECO:0000256" key="1">
    <source>
        <dbReference type="ARBA" id="ARBA00004610"/>
    </source>
</evidence>
<feature type="transmembrane region" description="Helical" evidence="12">
    <location>
        <begin position="149"/>
        <end position="167"/>
    </location>
</feature>
<evidence type="ECO:0000256" key="2">
    <source>
        <dbReference type="ARBA" id="ARBA00004651"/>
    </source>
</evidence>
<feature type="transmembrane region" description="Helical" evidence="12">
    <location>
        <begin position="675"/>
        <end position="701"/>
    </location>
</feature>
<feature type="transmembrane region" description="Helical" evidence="12">
    <location>
        <begin position="316"/>
        <end position="340"/>
    </location>
</feature>
<evidence type="ECO:0000256" key="12">
    <source>
        <dbReference type="RuleBase" id="RU010713"/>
    </source>
</evidence>
<feature type="transmembrane region" description="Helical" evidence="12">
    <location>
        <begin position="766"/>
        <end position="790"/>
    </location>
</feature>
<dbReference type="OrthoDB" id="5867527at2759"/>
<keyword evidence="7" id="KW-0965">Cell junction</keyword>
<feature type="transmembrane region" description="Helical" evidence="12">
    <location>
        <begin position="224"/>
        <end position="247"/>
    </location>
</feature>
<comment type="caution">
    <text evidence="14">The sequence shown here is derived from an EMBL/GenBank/DDBJ whole genome shotgun (WGS) entry which is preliminary data.</text>
</comment>
<evidence type="ECO:0000313" key="15">
    <source>
        <dbReference type="Proteomes" id="UP000054843"/>
    </source>
</evidence>
<evidence type="ECO:0000313" key="14">
    <source>
        <dbReference type="EMBL" id="KRZ74006.1"/>
    </source>
</evidence>
<evidence type="ECO:0000256" key="11">
    <source>
        <dbReference type="ARBA" id="ARBA00023303"/>
    </source>
</evidence>
<gene>
    <name evidence="14" type="primary">unc-9</name>
    <name evidence="12" type="synonym">inx</name>
    <name evidence="14" type="ORF">T10_3566</name>
</gene>
<name>A0A0V1MQB8_9BILA</name>
<dbReference type="PRINTS" id="PR01262">
    <property type="entry name" value="INNEXIN"/>
</dbReference>
<evidence type="ECO:0000256" key="6">
    <source>
        <dbReference type="ARBA" id="ARBA00022868"/>
    </source>
</evidence>
<evidence type="ECO:0000256" key="5">
    <source>
        <dbReference type="ARBA" id="ARBA00022692"/>
    </source>
</evidence>
<keyword evidence="9 12" id="KW-0406">Ion transport</keyword>
<dbReference type="GO" id="GO:0005243">
    <property type="term" value="F:gap junction channel activity"/>
    <property type="evidence" value="ECO:0007669"/>
    <property type="project" value="TreeGrafter"/>
</dbReference>
<dbReference type="GO" id="GO:0005921">
    <property type="term" value="C:gap junction"/>
    <property type="evidence" value="ECO:0007669"/>
    <property type="project" value="UniProtKB-SubCell"/>
</dbReference>
<comment type="similarity">
    <text evidence="12">Belongs to the pannexin family.</text>
</comment>
<feature type="transmembrane region" description="Helical" evidence="12">
    <location>
        <begin position="115"/>
        <end position="137"/>
    </location>
</feature>
<dbReference type="PANTHER" id="PTHR11893">
    <property type="entry name" value="INNEXIN"/>
    <property type="match status" value="1"/>
</dbReference>
<dbReference type="InterPro" id="IPR000990">
    <property type="entry name" value="Innexin"/>
</dbReference>
<keyword evidence="4" id="KW-1003">Cell membrane</keyword>
<dbReference type="PANTHER" id="PTHR11893:SF45">
    <property type="entry name" value="INNEXIN"/>
    <property type="match status" value="1"/>
</dbReference>
<accession>A0A0V1MQB8</accession>
<comment type="caution">
    <text evidence="12">Lacks conserved residue(s) required for the propagation of feature annotation.</text>
</comment>
<dbReference type="AlphaFoldDB" id="A0A0V1MQB8"/>
<evidence type="ECO:0000256" key="9">
    <source>
        <dbReference type="ARBA" id="ARBA00023065"/>
    </source>
</evidence>
<feature type="transmembrane region" description="Helical" evidence="12">
    <location>
        <begin position="590"/>
        <end position="611"/>
    </location>
</feature>
<dbReference type="Proteomes" id="UP000054843">
    <property type="component" value="Unassembled WGS sequence"/>
</dbReference>
<dbReference type="STRING" id="268474.A0A0V1MQB8"/>
<evidence type="ECO:0000256" key="4">
    <source>
        <dbReference type="ARBA" id="ARBA00022475"/>
    </source>
</evidence>
<keyword evidence="8 12" id="KW-1133">Transmembrane helix</keyword>
<organism evidence="14 15">
    <name type="scientific">Trichinella papuae</name>
    <dbReference type="NCBI Taxonomy" id="268474"/>
    <lineage>
        <taxon>Eukaryota</taxon>
        <taxon>Metazoa</taxon>
        <taxon>Ecdysozoa</taxon>
        <taxon>Nematoda</taxon>
        <taxon>Enoplea</taxon>
        <taxon>Dorylaimia</taxon>
        <taxon>Trichinellida</taxon>
        <taxon>Trichinellidae</taxon>
        <taxon>Trichinella</taxon>
    </lineage>
</organism>
<feature type="region of interest" description="Disordered" evidence="13">
    <location>
        <begin position="868"/>
        <end position="900"/>
    </location>
</feature>
<evidence type="ECO:0000256" key="10">
    <source>
        <dbReference type="ARBA" id="ARBA00023136"/>
    </source>
</evidence>
<evidence type="ECO:0000256" key="13">
    <source>
        <dbReference type="SAM" id="MobiDB-lite"/>
    </source>
</evidence>
<dbReference type="GO" id="GO:0034220">
    <property type="term" value="P:monoatomic ion transmembrane transport"/>
    <property type="evidence" value="ECO:0007669"/>
    <property type="project" value="UniProtKB-KW"/>
</dbReference>
<feature type="transmembrane region" description="Helical" evidence="12">
    <location>
        <begin position="25"/>
        <end position="45"/>
    </location>
</feature>
<keyword evidence="5 12" id="KW-0812">Transmembrane</keyword>
<sequence length="900" mass="106481">MDKLTQYLSSIKPYRDCDFIDRLNSFYTVIGTVCFAVLVSGWSFVGTPIQCWFPAYFKGWWIQYSLDYCYVQNTYFLPFTKSMPLKNYWDLIRNPIDIPESVEKREERLIGYYQWVPFILALVAVCFWMPMAFWRALNMHSVIIDNLDLYVSIFIKTMLQPIVNFNYTQRFILHDFKICDMTSIVEHVEPLSRQKNVDKIAQLLDHSTVLSARLHGRNLFTGRYILLLYLAVKIYYVINAIMLFFMLQHFLGVEDSFWGARVFYNLVYGRQWEETGNFPRVTICDFEVRELGNVHRHSVQCVLMINMFNEKIFLFFWWWFVILAVLNFVNLLCWIASIIFDCFNSSYVISYLEDSARLEMSENEFILNIEDFVKTCLQPDGMFLLRLIGTNSGDIVSKELVNSLWNRYISRKKSNPKQLDDDQSLSEENQPILQNYGDNNNNNDGPFTDDSASSSREDFKESSLYTDHLHQRAVNLHANLKIIIRLKFIHLSLKLDLNKALTPHNDDDLVDRVNYYYTPIIIAFFSLTLSAKQYVGQPIQCWVPAQFTGAWEQYTENYCFVQNTYFLQLTNQIPVDYVERDSREIGYYQWVPFILALQAFLFYLPCLIWRLTNWYSGISVLGITNMAVDAGNMDHETRKKNVKTVAQHIRQSLYLQRELSTSGKLFGFLIYGKHYGIYVTGLYLLIKFLYILNVVCQFLILNRFLGAQYTFWGFEILRDLAYGREWQESGHFPRVTMCDFDVRVLGNLHRWTVQCVLMINMFNEKIYLFLWWWFFIISIFTFLNFFYWIFVSFNQNMQVNFISRYLRVSDKISDTLPEQRRVSKFVRRELRPDGVFLLRIIASNAGDIIATELIKDLWTVYDAKQNHPTPPPIQSKKNMNYDKNDQSPYKEEKMPLAGSH</sequence>
<feature type="compositionally biased region" description="Basic and acidic residues" evidence="13">
    <location>
        <begin position="879"/>
        <end position="894"/>
    </location>
</feature>
<reference evidence="14 15" key="1">
    <citation type="submission" date="2015-01" db="EMBL/GenBank/DDBJ databases">
        <title>Evolution of Trichinella species and genotypes.</title>
        <authorList>
            <person name="Korhonen P.K."/>
            <person name="Edoardo P."/>
            <person name="Giuseppe L.R."/>
            <person name="Gasser R.B."/>
        </authorList>
    </citation>
    <scope>NUCLEOTIDE SEQUENCE [LARGE SCALE GENOMIC DNA]</scope>
    <source>
        <strain evidence="14">ISS1980</strain>
    </source>
</reference>
<dbReference type="Pfam" id="PF00876">
    <property type="entry name" value="Innexin"/>
    <property type="match status" value="2"/>
</dbReference>
<comment type="function">
    <text evidence="12">Structural component of the gap junctions.</text>
</comment>
<comment type="subcellular location">
    <subcellularLocation>
        <location evidence="1">Cell junction</location>
        <location evidence="1">Gap junction</location>
    </subcellularLocation>
    <subcellularLocation>
        <location evidence="2 12">Cell membrane</location>
        <topology evidence="2 12">Multi-pass membrane protein</topology>
    </subcellularLocation>
</comment>